<dbReference type="Pfam" id="PF00067">
    <property type="entry name" value="p450"/>
    <property type="match status" value="1"/>
</dbReference>
<proteinExistence type="inferred from homology"/>
<dbReference type="EMBL" id="JASNQZ010000003">
    <property type="protein sequence ID" value="KAL0958976.1"/>
    <property type="molecule type" value="Genomic_DNA"/>
</dbReference>
<name>A0ABR3JV38_9AGAR</name>
<keyword evidence="4 9" id="KW-0349">Heme</keyword>
<dbReference type="Proteomes" id="UP001556367">
    <property type="component" value="Unassembled WGS sequence"/>
</dbReference>
<dbReference type="InterPro" id="IPR002401">
    <property type="entry name" value="Cyt_P450_E_grp-I"/>
</dbReference>
<keyword evidence="8 9" id="KW-0503">Monooxygenase</keyword>
<protein>
    <recommendedName>
        <fullName evidence="12">Cytochrome P450</fullName>
    </recommendedName>
</protein>
<dbReference type="InterPro" id="IPR017972">
    <property type="entry name" value="Cyt_P450_CS"/>
</dbReference>
<evidence type="ECO:0000256" key="3">
    <source>
        <dbReference type="ARBA" id="ARBA00010617"/>
    </source>
</evidence>
<evidence type="ECO:0000313" key="10">
    <source>
        <dbReference type="EMBL" id="KAL0958976.1"/>
    </source>
</evidence>
<evidence type="ECO:0000256" key="9">
    <source>
        <dbReference type="RuleBase" id="RU000461"/>
    </source>
</evidence>
<comment type="cofactor">
    <cofactor evidence="1">
        <name>heme</name>
        <dbReference type="ChEBI" id="CHEBI:30413"/>
    </cofactor>
</comment>
<comment type="caution">
    <text evidence="10">The sequence shown here is derived from an EMBL/GenBank/DDBJ whole genome shotgun (WGS) entry which is preliminary data.</text>
</comment>
<dbReference type="PANTHER" id="PTHR46300:SF7">
    <property type="entry name" value="P450, PUTATIVE (EUROFUNG)-RELATED"/>
    <property type="match status" value="1"/>
</dbReference>
<evidence type="ECO:0000256" key="7">
    <source>
        <dbReference type="ARBA" id="ARBA00023004"/>
    </source>
</evidence>
<evidence type="ECO:0000256" key="6">
    <source>
        <dbReference type="ARBA" id="ARBA00023002"/>
    </source>
</evidence>
<dbReference type="SUPFAM" id="SSF48264">
    <property type="entry name" value="Cytochrome P450"/>
    <property type="match status" value="1"/>
</dbReference>
<evidence type="ECO:0008006" key="12">
    <source>
        <dbReference type="Google" id="ProtNLM"/>
    </source>
</evidence>
<sequence length="226" mass="25024">MLERLPDDDSRQRRREIARNCAGIAYAGGADTSTISVQMFFLAMAMHPEVQKKAQAEIDRVVGCKSLPDFAERKALPYVNAVIKEVVRWQPASPLAIAHSCSADDEYDGFFIPKGSIIVGNSWAILHDPDVYPCPELFRPERFLTEDGRLDPGVQDPYVAAFGYGRRICPGRYLGDNSLFSVVSSVLATFDILPPVDEEGHVVQLKAEVSTGLLSSVTFFMVRIQI</sequence>
<dbReference type="InterPro" id="IPR050364">
    <property type="entry name" value="Cytochrome_P450_fung"/>
</dbReference>
<gene>
    <name evidence="10" type="ORF">HGRIS_014289</name>
</gene>
<dbReference type="PRINTS" id="PR00385">
    <property type="entry name" value="P450"/>
</dbReference>
<evidence type="ECO:0000256" key="2">
    <source>
        <dbReference type="ARBA" id="ARBA00005179"/>
    </source>
</evidence>
<keyword evidence="11" id="KW-1185">Reference proteome</keyword>
<accession>A0ABR3JV38</accession>
<evidence type="ECO:0000313" key="11">
    <source>
        <dbReference type="Proteomes" id="UP001556367"/>
    </source>
</evidence>
<organism evidence="10 11">
    <name type="scientific">Hohenbuehelia grisea</name>
    <dbReference type="NCBI Taxonomy" id="104357"/>
    <lineage>
        <taxon>Eukaryota</taxon>
        <taxon>Fungi</taxon>
        <taxon>Dikarya</taxon>
        <taxon>Basidiomycota</taxon>
        <taxon>Agaricomycotina</taxon>
        <taxon>Agaricomycetes</taxon>
        <taxon>Agaricomycetidae</taxon>
        <taxon>Agaricales</taxon>
        <taxon>Pleurotineae</taxon>
        <taxon>Pleurotaceae</taxon>
        <taxon>Hohenbuehelia</taxon>
    </lineage>
</organism>
<dbReference type="PANTHER" id="PTHR46300">
    <property type="entry name" value="P450, PUTATIVE (EUROFUNG)-RELATED-RELATED"/>
    <property type="match status" value="1"/>
</dbReference>
<keyword evidence="6 9" id="KW-0560">Oxidoreductase</keyword>
<comment type="similarity">
    <text evidence="3 9">Belongs to the cytochrome P450 family.</text>
</comment>
<evidence type="ECO:0000256" key="1">
    <source>
        <dbReference type="ARBA" id="ARBA00001971"/>
    </source>
</evidence>
<comment type="pathway">
    <text evidence="2">Secondary metabolite biosynthesis.</text>
</comment>
<evidence type="ECO:0000256" key="8">
    <source>
        <dbReference type="ARBA" id="ARBA00023033"/>
    </source>
</evidence>
<reference evidence="11" key="1">
    <citation type="submission" date="2024-06" db="EMBL/GenBank/DDBJ databases">
        <title>Multi-omics analyses provide insights into the biosynthesis of the anticancer antibiotic pleurotin in Hohenbuehelia grisea.</title>
        <authorList>
            <person name="Weaver J.A."/>
            <person name="Alberti F."/>
        </authorList>
    </citation>
    <scope>NUCLEOTIDE SEQUENCE [LARGE SCALE GENOMIC DNA]</scope>
    <source>
        <strain evidence="11">T-177</strain>
    </source>
</reference>
<dbReference type="InterPro" id="IPR001128">
    <property type="entry name" value="Cyt_P450"/>
</dbReference>
<dbReference type="Gene3D" id="1.10.630.10">
    <property type="entry name" value="Cytochrome P450"/>
    <property type="match status" value="1"/>
</dbReference>
<keyword evidence="7 9" id="KW-0408">Iron</keyword>
<evidence type="ECO:0000256" key="5">
    <source>
        <dbReference type="ARBA" id="ARBA00022723"/>
    </source>
</evidence>
<evidence type="ECO:0000256" key="4">
    <source>
        <dbReference type="ARBA" id="ARBA00022617"/>
    </source>
</evidence>
<dbReference type="PRINTS" id="PR00463">
    <property type="entry name" value="EP450I"/>
</dbReference>
<dbReference type="PROSITE" id="PS00086">
    <property type="entry name" value="CYTOCHROME_P450"/>
    <property type="match status" value="1"/>
</dbReference>
<dbReference type="InterPro" id="IPR036396">
    <property type="entry name" value="Cyt_P450_sf"/>
</dbReference>
<keyword evidence="5 9" id="KW-0479">Metal-binding</keyword>